<dbReference type="PROSITE" id="PS50222">
    <property type="entry name" value="EF_HAND_2"/>
    <property type="match status" value="1"/>
</dbReference>
<sequence length="130" mass="14740">MRQSILLILFGVAFCQKKNQWNSETADQRLDDVITNEFKARDMDHNGLVTTKEIREYYESHPNKMSKEGIEFIDRNFHSGGAVDVDGYRKLIKNWLTEKGSVEKILVGVFGNKTKPASTNNVGRATTVST</sequence>
<dbReference type="CTD" id="4363099"/>
<evidence type="ECO:0000313" key="5">
    <source>
        <dbReference type="Proteomes" id="UP000001940"/>
    </source>
</evidence>
<dbReference type="EMBL" id="BX284605">
    <property type="protein sequence ID" value="CCD71217.1"/>
    <property type="molecule type" value="Genomic_DNA"/>
</dbReference>
<dbReference type="FunCoup" id="Q1XFY4">
    <property type="interactions" value="309"/>
</dbReference>
<dbReference type="eggNOG" id="ENOG502T3AB">
    <property type="taxonomic scope" value="Eukaryota"/>
</dbReference>
<dbReference type="KEGG" id="cel:CELE_T10H9.8"/>
<evidence type="ECO:0000313" key="4">
    <source>
        <dbReference type="EMBL" id="CCD71217.1"/>
    </source>
</evidence>
<accession>Q1XFY4</accession>
<organism evidence="4 5">
    <name type="scientific">Caenorhabditis elegans</name>
    <dbReference type="NCBI Taxonomy" id="6239"/>
    <lineage>
        <taxon>Eukaryota</taxon>
        <taxon>Metazoa</taxon>
        <taxon>Ecdysozoa</taxon>
        <taxon>Nematoda</taxon>
        <taxon>Chromadorea</taxon>
        <taxon>Rhabditida</taxon>
        <taxon>Rhabditina</taxon>
        <taxon>Rhabditomorpha</taxon>
        <taxon>Rhabditoidea</taxon>
        <taxon>Rhabditidae</taxon>
        <taxon>Peloderinae</taxon>
        <taxon>Caenorhabditis</taxon>
    </lineage>
</organism>
<evidence type="ECO:0000256" key="1">
    <source>
        <dbReference type="ARBA" id="ARBA00022837"/>
    </source>
</evidence>
<dbReference type="SUPFAM" id="SSF47473">
    <property type="entry name" value="EF-hand"/>
    <property type="match status" value="1"/>
</dbReference>
<dbReference type="InterPro" id="IPR018247">
    <property type="entry name" value="EF_Hand_1_Ca_BS"/>
</dbReference>
<dbReference type="UCSC" id="T10H9.8">
    <property type="organism name" value="c. elegans"/>
</dbReference>
<feature type="signal peptide" evidence="2">
    <location>
        <begin position="1"/>
        <end position="15"/>
    </location>
</feature>
<dbReference type="GO" id="GO:0005509">
    <property type="term" value="F:calcium ion binding"/>
    <property type="evidence" value="ECO:0007669"/>
    <property type="project" value="InterPro"/>
</dbReference>
<dbReference type="PeptideAtlas" id="Q1XFY4"/>
<dbReference type="RefSeq" id="NP_001041166.1">
    <property type="nucleotide sequence ID" value="NM_001047701.3"/>
</dbReference>
<reference evidence="4 5" key="1">
    <citation type="journal article" date="1998" name="Science">
        <title>Genome sequence of the nematode C. elegans: a platform for investigating biology.</title>
        <authorList>
            <consortium name="The C. elegans sequencing consortium"/>
            <person name="Sulson J.E."/>
            <person name="Waterston R."/>
        </authorList>
    </citation>
    <scope>NUCLEOTIDE SEQUENCE [LARGE SCALE GENOMIC DNA]</scope>
    <source>
        <strain evidence="4 5">Bristol N2</strain>
    </source>
</reference>
<dbReference type="WormBase" id="T10H9.8">
    <property type="protein sequence ID" value="CE40123"/>
    <property type="gene ID" value="WBGene00044779"/>
</dbReference>
<dbReference type="PaxDb" id="6239-T10H9.8"/>
<keyword evidence="1" id="KW-0106">Calcium</keyword>
<dbReference type="AlphaFoldDB" id="Q1XFY4"/>
<keyword evidence="7" id="KW-1267">Proteomics identification</keyword>
<evidence type="ECO:0000256" key="2">
    <source>
        <dbReference type="SAM" id="SignalP"/>
    </source>
</evidence>
<feature type="domain" description="EF-hand" evidence="3">
    <location>
        <begin position="29"/>
        <end position="64"/>
    </location>
</feature>
<dbReference type="InterPro" id="IPR002048">
    <property type="entry name" value="EF_hand_dom"/>
</dbReference>
<dbReference type="GeneID" id="4363099"/>
<keyword evidence="5" id="KW-1185">Reference proteome</keyword>
<feature type="chain" id="PRO_5012677914" evidence="2">
    <location>
        <begin position="16"/>
        <end position="130"/>
    </location>
</feature>
<evidence type="ECO:0000313" key="6">
    <source>
        <dbReference type="WormBase" id="T10H9.8"/>
    </source>
</evidence>
<evidence type="ECO:0000259" key="3">
    <source>
        <dbReference type="PROSITE" id="PS50222"/>
    </source>
</evidence>
<dbReference type="OrthoDB" id="5810415at2759"/>
<dbReference type="Bgee" id="WBGene00044779">
    <property type="expression patterns" value="Expressed in larva and 3 other cell types or tissues"/>
</dbReference>
<gene>
    <name evidence="4" type="ORF">CELE_T10H9.8</name>
    <name evidence="4 6" type="ORF">T10H9.8</name>
</gene>
<dbReference type="InterPro" id="IPR011992">
    <property type="entry name" value="EF-hand-dom_pair"/>
</dbReference>
<name>Q1XFY4_CAEEL</name>
<dbReference type="Gene3D" id="1.10.238.10">
    <property type="entry name" value="EF-hand"/>
    <property type="match status" value="1"/>
</dbReference>
<dbReference type="HOGENOM" id="CLU_1940010_0_0_1"/>
<protein>
    <submittedName>
        <fullName evidence="4">EF-hand domain-containing protein</fullName>
    </submittedName>
</protein>
<dbReference type="AGR" id="WB:WBGene00044779"/>
<dbReference type="PROSITE" id="PS00018">
    <property type="entry name" value="EF_HAND_1"/>
    <property type="match status" value="1"/>
</dbReference>
<dbReference type="Proteomes" id="UP000001940">
    <property type="component" value="Chromosome V"/>
</dbReference>
<dbReference type="InParanoid" id="Q1XFY4"/>
<keyword evidence="2" id="KW-0732">Signal</keyword>
<dbReference type="OMA" id="HPNKMSK"/>
<proteinExistence type="evidence at protein level"/>
<evidence type="ECO:0007829" key="7">
    <source>
        <dbReference type="PeptideAtlas" id="Q1XFY4"/>
    </source>
</evidence>